<dbReference type="InterPro" id="IPR006015">
    <property type="entry name" value="Universal_stress_UspA"/>
</dbReference>
<organism evidence="3 4">
    <name type="scientific">Aggregatimonas sangjinii</name>
    <dbReference type="NCBI Taxonomy" id="2583587"/>
    <lineage>
        <taxon>Bacteria</taxon>
        <taxon>Pseudomonadati</taxon>
        <taxon>Bacteroidota</taxon>
        <taxon>Flavobacteriia</taxon>
        <taxon>Flavobacteriales</taxon>
        <taxon>Flavobacteriaceae</taxon>
        <taxon>Aggregatimonas</taxon>
    </lineage>
</organism>
<feature type="domain" description="UspA" evidence="2">
    <location>
        <begin position="1"/>
        <end position="147"/>
    </location>
</feature>
<dbReference type="PANTHER" id="PTHR46268">
    <property type="entry name" value="STRESS RESPONSE PROTEIN NHAX"/>
    <property type="match status" value="1"/>
</dbReference>
<accession>A0A5B7SS81</accession>
<gene>
    <name evidence="3" type="ORF">FGM00_05025</name>
</gene>
<reference evidence="3 4" key="1">
    <citation type="submission" date="2019-05" db="EMBL/GenBank/DDBJ databases">
        <title>Genome sequencing of F202Z8.</title>
        <authorList>
            <person name="Kwon Y.M."/>
        </authorList>
    </citation>
    <scope>NUCLEOTIDE SEQUENCE [LARGE SCALE GENOMIC DNA]</scope>
    <source>
        <strain evidence="3 4">F202Z8</strain>
    </source>
</reference>
<evidence type="ECO:0000313" key="3">
    <source>
        <dbReference type="EMBL" id="QCW99503.1"/>
    </source>
</evidence>
<dbReference type="OrthoDB" id="9788959at2"/>
<dbReference type="CDD" id="cd00293">
    <property type="entry name" value="USP-like"/>
    <property type="match status" value="1"/>
</dbReference>
<dbReference type="KEGG" id="asag:FGM00_05025"/>
<dbReference type="SUPFAM" id="SSF52402">
    <property type="entry name" value="Adenine nucleotide alpha hydrolases-like"/>
    <property type="match status" value="2"/>
</dbReference>
<dbReference type="AlphaFoldDB" id="A0A5B7SS81"/>
<proteinExistence type="inferred from homology"/>
<evidence type="ECO:0000313" key="4">
    <source>
        <dbReference type="Proteomes" id="UP000310017"/>
    </source>
</evidence>
<keyword evidence="4" id="KW-1185">Reference proteome</keyword>
<comment type="similarity">
    <text evidence="1">Belongs to the universal stress protein A family.</text>
</comment>
<dbReference type="Pfam" id="PF00582">
    <property type="entry name" value="Usp"/>
    <property type="match status" value="1"/>
</dbReference>
<protein>
    <submittedName>
        <fullName evidence="3">Universal stress protein</fullName>
    </submittedName>
</protein>
<dbReference type="Gene3D" id="3.40.50.620">
    <property type="entry name" value="HUPs"/>
    <property type="match status" value="2"/>
</dbReference>
<dbReference type="Proteomes" id="UP000310017">
    <property type="component" value="Chromosome"/>
</dbReference>
<dbReference type="InterPro" id="IPR006016">
    <property type="entry name" value="UspA"/>
</dbReference>
<dbReference type="PRINTS" id="PR01438">
    <property type="entry name" value="UNVRSLSTRESS"/>
</dbReference>
<evidence type="ECO:0000259" key="2">
    <source>
        <dbReference type="Pfam" id="PF00582"/>
    </source>
</evidence>
<sequence length="300" mass="34195">MKKILIPTDFSENAWNAIRYAIELFKNEECVFHVLNTYTPAIASSRFMAASIDGATLENGARSRSEGGLKKVIDRIAQLYTNPRHRFKTSSSFSFLVDEIKVMVEELDIDLVVTGTKGASGLEEVFMGSNTVRIIKSIQNCPVLAVPQYFKFITPNEIAFATNFNRFYTKSELRPLREMAKSFNATIRIVHVQNEIKALTELQQFNLSMLRKYLEDVEYFVHTVSELNSISKTLEVFTEELDIHLLAMLNYQHSFLEKISREPVIKRVAFHTQVPLLVIQESGMQSGPQNKNEKLAEISS</sequence>
<dbReference type="PANTHER" id="PTHR46268:SF6">
    <property type="entry name" value="UNIVERSAL STRESS PROTEIN UP12"/>
    <property type="match status" value="1"/>
</dbReference>
<dbReference type="InterPro" id="IPR014729">
    <property type="entry name" value="Rossmann-like_a/b/a_fold"/>
</dbReference>
<name>A0A5B7SS81_9FLAO</name>
<evidence type="ECO:0000256" key="1">
    <source>
        <dbReference type="ARBA" id="ARBA00008791"/>
    </source>
</evidence>
<dbReference type="RefSeq" id="WP_138851856.1">
    <property type="nucleotide sequence ID" value="NZ_CP040710.1"/>
</dbReference>
<dbReference type="EMBL" id="CP040710">
    <property type="protein sequence ID" value="QCW99503.1"/>
    <property type="molecule type" value="Genomic_DNA"/>
</dbReference>